<accession>A0A9N8LK85</accession>
<evidence type="ECO:0000313" key="9">
    <source>
        <dbReference type="EMBL" id="CAD6925461.1"/>
    </source>
</evidence>
<dbReference type="PANTHER" id="PTHR10721:SF1">
    <property type="entry name" value="MITOCHONDRIAL IMPORT INNER MEMBRANE TRANSLOCASE SUBUNIT TIM44"/>
    <property type="match status" value="1"/>
</dbReference>
<evidence type="ECO:0000256" key="7">
    <source>
        <dbReference type="SAM" id="MobiDB-lite"/>
    </source>
</evidence>
<protein>
    <recommendedName>
        <fullName evidence="8">Tim44-like domain-containing protein</fullName>
    </recommendedName>
</protein>
<proteinExistence type="inferred from homology"/>
<dbReference type="InterPro" id="IPR007379">
    <property type="entry name" value="Tim44-like_dom"/>
</dbReference>
<comment type="caution">
    <text evidence="9">The sequence shown here is derived from an EMBL/GenBank/DDBJ whole genome shotgun (WGS) entry which is preliminary data.</text>
</comment>
<comment type="similarity">
    <text evidence="2">Belongs to the Tim44 family.</text>
</comment>
<keyword evidence="4" id="KW-0809">Transit peptide</keyword>
<evidence type="ECO:0000256" key="4">
    <source>
        <dbReference type="ARBA" id="ARBA00022946"/>
    </source>
</evidence>
<dbReference type="InterPro" id="IPR039544">
    <property type="entry name" value="Tim44-like"/>
</dbReference>
<feature type="region of interest" description="Disordered" evidence="7">
    <location>
        <begin position="180"/>
        <end position="253"/>
    </location>
</feature>
<feature type="compositionally biased region" description="Low complexity" evidence="7">
    <location>
        <begin position="211"/>
        <end position="230"/>
    </location>
</feature>
<dbReference type="GO" id="GO:0005743">
    <property type="term" value="C:mitochondrial inner membrane"/>
    <property type="evidence" value="ECO:0007669"/>
    <property type="project" value="UniProtKB-SubCell"/>
</dbReference>
<dbReference type="EMBL" id="CAJHJF010002356">
    <property type="protein sequence ID" value="CAD6925461.1"/>
    <property type="molecule type" value="Genomic_DNA"/>
</dbReference>
<evidence type="ECO:0000313" key="10">
    <source>
        <dbReference type="Proteomes" id="UP000836404"/>
    </source>
</evidence>
<feature type="domain" description="Tim44-like" evidence="8">
    <location>
        <begin position="331"/>
        <end position="555"/>
    </location>
</feature>
<evidence type="ECO:0000256" key="3">
    <source>
        <dbReference type="ARBA" id="ARBA00022792"/>
    </source>
</evidence>
<dbReference type="SUPFAM" id="SSF54427">
    <property type="entry name" value="NTF2-like"/>
    <property type="match status" value="1"/>
</dbReference>
<organism evidence="9 10">
    <name type="scientific">Tilletia laevis</name>
    <dbReference type="NCBI Taxonomy" id="157183"/>
    <lineage>
        <taxon>Eukaryota</taxon>
        <taxon>Fungi</taxon>
        <taxon>Dikarya</taxon>
        <taxon>Basidiomycota</taxon>
        <taxon>Ustilaginomycotina</taxon>
        <taxon>Exobasidiomycetes</taxon>
        <taxon>Tilletiales</taxon>
        <taxon>Tilletiaceae</taxon>
        <taxon>Tilletia</taxon>
    </lineage>
</organism>
<dbReference type="GO" id="GO:0051087">
    <property type="term" value="F:protein-folding chaperone binding"/>
    <property type="evidence" value="ECO:0007669"/>
    <property type="project" value="TreeGrafter"/>
</dbReference>
<evidence type="ECO:0000259" key="8">
    <source>
        <dbReference type="SMART" id="SM00978"/>
    </source>
</evidence>
<keyword evidence="6" id="KW-0472">Membrane</keyword>
<dbReference type="PANTHER" id="PTHR10721">
    <property type="entry name" value="MITOCHONDRIAL IMPORT INNER MEMBRANE TRANSLOCASE SUBUNIT TIM44"/>
    <property type="match status" value="1"/>
</dbReference>
<dbReference type="Pfam" id="PF04280">
    <property type="entry name" value="Tim44"/>
    <property type="match status" value="1"/>
</dbReference>
<evidence type="ECO:0000256" key="5">
    <source>
        <dbReference type="ARBA" id="ARBA00023128"/>
    </source>
</evidence>
<feature type="compositionally biased region" description="Polar residues" evidence="7">
    <location>
        <begin position="197"/>
        <end position="210"/>
    </location>
</feature>
<dbReference type="SMART" id="SM00978">
    <property type="entry name" value="Tim44"/>
    <property type="match status" value="1"/>
</dbReference>
<feature type="region of interest" description="Disordered" evidence="7">
    <location>
        <begin position="1"/>
        <end position="21"/>
    </location>
</feature>
<feature type="compositionally biased region" description="Low complexity" evidence="7">
    <location>
        <begin position="182"/>
        <end position="191"/>
    </location>
</feature>
<sequence length="562" mass="61573">MQEGMTALQGQVGKAQDSETMRVARETYERMLLRVSLQENPRLRAAAERLRKDGGKVSDAVAATLKQMEESELIKGLSNSSTWLARQLADSTAPIRQTEAYRQFSDTILEALDDGASSIRIYASKDEDAKALRSRKRAIRLQKIGRSPPAVEDVEDEKYWIERGRIKAIRRAEETAEEMKAAAEFAASQEQAEQDSSDQTAASDGTSSQDASGAPSSAETPSSAPSKPAAVEQDEAPIEKAPPPPPPSGFALKDPLVSRVNYKAGSALVAVEGSATDDKPSTWSRVKQFVPLQGRIEAFKEAYGESENPVVERVRSWSDGLKSWLFDENETAAAIRLLRRTEPSFTLDEFQRQLREYIAPELVDAMHSANKVILKQWCNERTYSVISAQIEPILKEKGSKMHGNLLDIRSIDVVQGKLIDSTEALDTGGLAPVIVVRWETTELLYFTSTNPKRIAEHQAAEAAKRKASAARNKKASSEEEEKEKKKAGTTTTTPTTGEKENAAGSADAAAAPKEVVISGSKDRADSCVYVAVLMRNEKDTDNVITGGWQVLELIRRSEGAFL</sequence>
<feature type="region of interest" description="Disordered" evidence="7">
    <location>
        <begin position="457"/>
        <end position="507"/>
    </location>
</feature>
<keyword evidence="5" id="KW-0496">Mitochondrion</keyword>
<feature type="compositionally biased region" description="Basic residues" evidence="7">
    <location>
        <begin position="465"/>
        <end position="474"/>
    </location>
</feature>
<feature type="compositionally biased region" description="Low complexity" evidence="7">
    <location>
        <begin position="488"/>
        <end position="507"/>
    </location>
</feature>
<reference evidence="9 10" key="1">
    <citation type="submission" date="2020-10" db="EMBL/GenBank/DDBJ databases">
        <authorList>
            <person name="Sedaghatjoo S."/>
        </authorList>
    </citation>
    <scope>NUCLEOTIDE SEQUENCE [LARGE SCALE GENOMIC DNA]</scope>
    <source>
        <strain evidence="9 10">LLFL</strain>
    </source>
</reference>
<evidence type="ECO:0000256" key="2">
    <source>
        <dbReference type="ARBA" id="ARBA00009597"/>
    </source>
</evidence>
<name>A0A9N8LK85_9BASI</name>
<evidence type="ECO:0000256" key="6">
    <source>
        <dbReference type="ARBA" id="ARBA00023136"/>
    </source>
</evidence>
<dbReference type="AlphaFoldDB" id="A0A9N8LK85"/>
<keyword evidence="3" id="KW-0999">Mitochondrion inner membrane</keyword>
<dbReference type="Proteomes" id="UP000836404">
    <property type="component" value="Unassembled WGS sequence"/>
</dbReference>
<keyword evidence="10" id="KW-1185">Reference proteome</keyword>
<dbReference type="GO" id="GO:0030150">
    <property type="term" value="P:protein import into mitochondrial matrix"/>
    <property type="evidence" value="ECO:0007669"/>
    <property type="project" value="TreeGrafter"/>
</dbReference>
<dbReference type="InterPro" id="IPR032710">
    <property type="entry name" value="NTF2-like_dom_sf"/>
</dbReference>
<evidence type="ECO:0000256" key="1">
    <source>
        <dbReference type="ARBA" id="ARBA00004273"/>
    </source>
</evidence>
<gene>
    <name evidence="9" type="ORF">JKILLFL_G3192</name>
</gene>
<dbReference type="Gene3D" id="3.10.450.240">
    <property type="match status" value="1"/>
</dbReference>
<comment type="subcellular location">
    <subcellularLocation>
        <location evidence="1">Mitochondrion inner membrane</location>
    </subcellularLocation>
</comment>